<keyword evidence="3" id="KW-0963">Cytoplasm</keyword>
<evidence type="ECO:0000313" key="14">
    <source>
        <dbReference type="Proteomes" id="UP001205843"/>
    </source>
</evidence>
<dbReference type="CDD" id="cd02869">
    <property type="entry name" value="PseudoU_synth_RluA_like"/>
    <property type="match status" value="1"/>
</dbReference>
<evidence type="ECO:0000256" key="2">
    <source>
        <dbReference type="ARBA" id="ARBA00010876"/>
    </source>
</evidence>
<organism evidence="13 14">
    <name type="scientific">Natronocella acetinitrilica</name>
    <dbReference type="NCBI Taxonomy" id="414046"/>
    <lineage>
        <taxon>Bacteria</taxon>
        <taxon>Pseudomonadati</taxon>
        <taxon>Pseudomonadota</taxon>
        <taxon>Gammaproteobacteria</taxon>
        <taxon>Chromatiales</taxon>
        <taxon>Ectothiorhodospiraceae</taxon>
        <taxon>Natronocella</taxon>
    </lineage>
</organism>
<dbReference type="GO" id="GO:0160140">
    <property type="term" value="F:23S rRNA pseudouridine(1911/1915/1917) synthase activity"/>
    <property type="evidence" value="ECO:0007669"/>
    <property type="project" value="UniProtKB-EC"/>
</dbReference>
<comment type="catalytic activity">
    <reaction evidence="7">
        <text>uridine(1911/1915/1917) in 23S rRNA = pseudouridine(1911/1915/1917) in 23S rRNA</text>
        <dbReference type="Rhea" id="RHEA:42524"/>
        <dbReference type="Rhea" id="RHEA-COMP:10097"/>
        <dbReference type="Rhea" id="RHEA-COMP:10098"/>
        <dbReference type="ChEBI" id="CHEBI:65314"/>
        <dbReference type="ChEBI" id="CHEBI:65315"/>
        <dbReference type="EC" id="5.4.99.23"/>
    </reaction>
</comment>
<dbReference type="Proteomes" id="UP001205843">
    <property type="component" value="Unassembled WGS sequence"/>
</dbReference>
<dbReference type="RefSeq" id="WP_253472427.1">
    <property type="nucleotide sequence ID" value="NZ_JALJXV010000001.1"/>
</dbReference>
<name>A0AAE3KAX0_9GAMM</name>
<comment type="subcellular location">
    <subcellularLocation>
        <location evidence="1">Cytoplasm</location>
    </subcellularLocation>
</comment>
<comment type="caution">
    <text evidence="13">The sequence shown here is derived from an EMBL/GenBank/DDBJ whole genome shotgun (WGS) entry which is preliminary data.</text>
</comment>
<evidence type="ECO:0000259" key="12">
    <source>
        <dbReference type="SMART" id="SM00363"/>
    </source>
</evidence>
<comment type="similarity">
    <text evidence="2 11">Belongs to the pseudouridine synthase RluA family.</text>
</comment>
<dbReference type="Gene3D" id="3.30.2350.10">
    <property type="entry name" value="Pseudouridine synthase"/>
    <property type="match status" value="1"/>
</dbReference>
<dbReference type="InterPro" id="IPR036986">
    <property type="entry name" value="S4_RNA-bd_sf"/>
</dbReference>
<gene>
    <name evidence="13" type="ORF">J2T57_000010</name>
</gene>
<protein>
    <recommendedName>
        <fullName evidence="11">Pseudouridine synthase</fullName>
        <ecNumber evidence="11">5.4.99.-</ecNumber>
    </recommendedName>
</protein>
<evidence type="ECO:0000256" key="3">
    <source>
        <dbReference type="ARBA" id="ARBA00022490"/>
    </source>
</evidence>
<comment type="catalytic activity">
    <reaction evidence="11">
        <text>a uridine in RNA = a pseudouridine in RNA</text>
        <dbReference type="Rhea" id="RHEA:48348"/>
        <dbReference type="Rhea" id="RHEA-COMP:12068"/>
        <dbReference type="Rhea" id="RHEA-COMP:12069"/>
        <dbReference type="ChEBI" id="CHEBI:65314"/>
        <dbReference type="ChEBI" id="CHEBI:65315"/>
    </reaction>
</comment>
<dbReference type="AlphaFoldDB" id="A0AAE3KAX0"/>
<dbReference type="EC" id="5.4.99.-" evidence="11"/>
<dbReference type="GO" id="GO:0000455">
    <property type="term" value="P:enzyme-directed rRNA pseudouridine synthesis"/>
    <property type="evidence" value="ECO:0007669"/>
    <property type="project" value="UniProtKB-ARBA"/>
</dbReference>
<dbReference type="Pfam" id="PF01479">
    <property type="entry name" value="S4"/>
    <property type="match status" value="1"/>
</dbReference>
<dbReference type="PANTHER" id="PTHR21600:SF44">
    <property type="entry name" value="RIBOSOMAL LARGE SUBUNIT PSEUDOURIDINE SYNTHASE D"/>
    <property type="match status" value="1"/>
</dbReference>
<dbReference type="NCBIfam" id="NF008385">
    <property type="entry name" value="PRK11180.1"/>
    <property type="match status" value="1"/>
</dbReference>
<evidence type="ECO:0000256" key="5">
    <source>
        <dbReference type="ARBA" id="ARBA00022884"/>
    </source>
</evidence>
<dbReference type="GO" id="GO:0003723">
    <property type="term" value="F:RNA binding"/>
    <property type="evidence" value="ECO:0007669"/>
    <property type="project" value="UniProtKB-KW"/>
</dbReference>
<dbReference type="InterPro" id="IPR050188">
    <property type="entry name" value="RluA_PseudoU_synthase"/>
</dbReference>
<dbReference type="InterPro" id="IPR002942">
    <property type="entry name" value="S4_RNA-bd"/>
</dbReference>
<dbReference type="FunFam" id="3.30.2350.10:FF:000006">
    <property type="entry name" value="Pseudouridine synthase"/>
    <property type="match status" value="1"/>
</dbReference>
<proteinExistence type="inferred from homology"/>
<keyword evidence="6 11" id="KW-0413">Isomerase</keyword>
<keyword evidence="4" id="KW-0698">rRNA processing</keyword>
<dbReference type="FunFam" id="3.10.290.10:FF:000011">
    <property type="entry name" value="Pseudouridine synthase"/>
    <property type="match status" value="1"/>
</dbReference>
<dbReference type="SMART" id="SM00363">
    <property type="entry name" value="S4"/>
    <property type="match status" value="1"/>
</dbReference>
<dbReference type="CDD" id="cd00165">
    <property type="entry name" value="S4"/>
    <property type="match status" value="1"/>
</dbReference>
<dbReference type="PROSITE" id="PS01129">
    <property type="entry name" value="PSI_RLU"/>
    <property type="match status" value="1"/>
</dbReference>
<dbReference type="GO" id="GO:0005737">
    <property type="term" value="C:cytoplasm"/>
    <property type="evidence" value="ECO:0007669"/>
    <property type="project" value="UniProtKB-SubCell"/>
</dbReference>
<accession>A0AAE3KAX0</accession>
<reference evidence="13" key="1">
    <citation type="submission" date="2022-03" db="EMBL/GenBank/DDBJ databases">
        <title>Genomic Encyclopedia of Type Strains, Phase III (KMG-III): the genomes of soil and plant-associated and newly described type strains.</title>
        <authorList>
            <person name="Whitman W."/>
        </authorList>
    </citation>
    <scope>NUCLEOTIDE SEQUENCE</scope>
    <source>
        <strain evidence="13">ANL 6-2</strain>
    </source>
</reference>
<keyword evidence="5 10" id="KW-0694">RNA-binding</keyword>
<evidence type="ECO:0000256" key="4">
    <source>
        <dbReference type="ARBA" id="ARBA00022552"/>
    </source>
</evidence>
<dbReference type="Gene3D" id="3.10.290.10">
    <property type="entry name" value="RNA-binding S4 domain"/>
    <property type="match status" value="1"/>
</dbReference>
<evidence type="ECO:0000256" key="9">
    <source>
        <dbReference type="PIRSR" id="PIRSR606225-1"/>
    </source>
</evidence>
<dbReference type="PANTHER" id="PTHR21600">
    <property type="entry name" value="MITOCHONDRIAL RNA PSEUDOURIDINE SYNTHASE"/>
    <property type="match status" value="1"/>
</dbReference>
<evidence type="ECO:0000256" key="11">
    <source>
        <dbReference type="RuleBase" id="RU362028"/>
    </source>
</evidence>
<keyword evidence="14" id="KW-1185">Reference proteome</keyword>
<dbReference type="SUPFAM" id="SSF55120">
    <property type="entry name" value="Pseudouridine synthase"/>
    <property type="match status" value="1"/>
</dbReference>
<evidence type="ECO:0000256" key="8">
    <source>
        <dbReference type="ARBA" id="ARBA00056072"/>
    </source>
</evidence>
<dbReference type="EMBL" id="JALJXV010000001">
    <property type="protein sequence ID" value="MCP1672918.1"/>
    <property type="molecule type" value="Genomic_DNA"/>
</dbReference>
<sequence>MNASIHHEATIPDSAAGLRIDQALAEMFPDYSRSRLQQWLKSEQILVDGRACKPRERVLGGELVVVRAEAGNDAAVEPQAIELDVLFEDAQILVLNKPAGLVVHPGAGNPDRTLQNALLHRHPHLEGIPRCGIVHRIDKDTSGLLVVALTLKAHKSLVDQLQDKSVGREYDALVAGTFTGGGTVEGAIGRHPRDRKRMAVVATGKPAITHYRVTERFSAHTLLRVHLETGRTHQIRVHMAYMQHPLVGDPVYGGRPRLPAGADEAIRQTLARFPRQALHAARLRLQHPDTNEEMSWDAPRPADFEALLDAMRAFEAERGQRNDR</sequence>
<feature type="domain" description="RNA-binding S4" evidence="12">
    <location>
        <begin position="18"/>
        <end position="82"/>
    </location>
</feature>
<dbReference type="Pfam" id="PF00849">
    <property type="entry name" value="PseudoU_synth_2"/>
    <property type="match status" value="1"/>
</dbReference>
<comment type="function">
    <text evidence="8">Responsible for synthesis of pseudouridine from uracil at positions 1911, 1915 and 1917 in 23S ribosomal RNA.</text>
</comment>
<evidence type="ECO:0000256" key="6">
    <source>
        <dbReference type="ARBA" id="ARBA00023235"/>
    </source>
</evidence>
<feature type="active site" evidence="9">
    <location>
        <position position="138"/>
    </location>
</feature>
<evidence type="ECO:0000256" key="10">
    <source>
        <dbReference type="PROSITE-ProRule" id="PRU00182"/>
    </source>
</evidence>
<evidence type="ECO:0000256" key="7">
    <source>
        <dbReference type="ARBA" id="ARBA00036882"/>
    </source>
</evidence>
<dbReference type="NCBIfam" id="TIGR00005">
    <property type="entry name" value="rluA_subfam"/>
    <property type="match status" value="1"/>
</dbReference>
<evidence type="ECO:0000313" key="13">
    <source>
        <dbReference type="EMBL" id="MCP1672918.1"/>
    </source>
</evidence>
<dbReference type="InterPro" id="IPR006224">
    <property type="entry name" value="PsdUridine_synth_RluA-like_CS"/>
</dbReference>
<dbReference type="InterPro" id="IPR006145">
    <property type="entry name" value="PsdUridine_synth_RsuA/RluA"/>
</dbReference>
<evidence type="ECO:0000256" key="1">
    <source>
        <dbReference type="ARBA" id="ARBA00004496"/>
    </source>
</evidence>
<dbReference type="SUPFAM" id="SSF55174">
    <property type="entry name" value="Alpha-L RNA-binding motif"/>
    <property type="match status" value="1"/>
</dbReference>
<dbReference type="InterPro" id="IPR006225">
    <property type="entry name" value="PsdUridine_synth_RluC/D"/>
</dbReference>
<dbReference type="PROSITE" id="PS50889">
    <property type="entry name" value="S4"/>
    <property type="match status" value="1"/>
</dbReference>
<dbReference type="InterPro" id="IPR020103">
    <property type="entry name" value="PsdUridine_synth_cat_dom_sf"/>
</dbReference>